<name>A0A6M9Z746_9VIRU</name>
<sequence length="267" mass="30712">MLSTSAPYLINCKMRTIRRKATSRRVFTRRKRRTTGTVSKATKKYVASAIRKKLESKMSQYTNGFFDQSEDNVFNFSHCYLQTSVGTTDRGRIGNTIWGTKIVVKYKCIAQHWAGDPENPDLLVPEGLPPLYFKIFIIKHKSGLADVTSQWFKSRDRGTEFPVLELSFGNIQNGLNVLNTDAYTVLAYKSVKLTITRDKRDDMNTGSLTYRFPKLQKITLNENSTNVVDKQLCTPLFSVCMYPYWGTDEQWGGKWGMTYSIQNHYKD</sequence>
<accession>A0A6M9Z746</accession>
<protein>
    <submittedName>
        <fullName evidence="1">Capsid protein</fullName>
    </submittedName>
</protein>
<evidence type="ECO:0000313" key="1">
    <source>
        <dbReference type="EMBL" id="QKN88870.1"/>
    </source>
</evidence>
<dbReference type="EMBL" id="MT138055">
    <property type="protein sequence ID" value="QKN88870.1"/>
    <property type="molecule type" value="Genomic_DNA"/>
</dbReference>
<proteinExistence type="predicted"/>
<dbReference type="Gene3D" id="2.60.120.20">
    <property type="match status" value="1"/>
</dbReference>
<reference evidence="1" key="1">
    <citation type="submission" date="2020-01" db="EMBL/GenBank/DDBJ databases">
        <title>Viral genomes from wild and zoo birds in China.</title>
        <authorList>
            <person name="Yao Y."/>
            <person name="Shan T."/>
            <person name="Yang S."/>
            <person name="Zhang W."/>
        </authorList>
    </citation>
    <scope>NUCLEOTIDE SEQUENCE</scope>
    <source>
        <strain evidence="1">Zftfla02cir5</strain>
    </source>
</reference>
<organism evidence="1">
    <name type="scientific">Cressdnaviricota sp</name>
    <dbReference type="NCBI Taxonomy" id="2748378"/>
    <lineage>
        <taxon>Viruses</taxon>
        <taxon>Monodnaviria</taxon>
        <taxon>Shotokuvirae</taxon>
        <taxon>Cressdnaviricota</taxon>
    </lineage>
</organism>
<dbReference type="InterPro" id="IPR029053">
    <property type="entry name" value="Viral_coat"/>
</dbReference>